<dbReference type="EMBL" id="GBRH01272999">
    <property type="protein sequence ID" value="JAD24896.1"/>
    <property type="molecule type" value="Transcribed_RNA"/>
</dbReference>
<reference evidence="1" key="1">
    <citation type="submission" date="2014-09" db="EMBL/GenBank/DDBJ databases">
        <authorList>
            <person name="Magalhaes I.L.F."/>
            <person name="Oliveira U."/>
            <person name="Santos F.R."/>
            <person name="Vidigal T.H.D.A."/>
            <person name="Brescovit A.D."/>
            <person name="Santos A.J."/>
        </authorList>
    </citation>
    <scope>NUCLEOTIDE SEQUENCE</scope>
    <source>
        <tissue evidence="1">Shoot tissue taken approximately 20 cm above the soil surface</tissue>
    </source>
</reference>
<protein>
    <submittedName>
        <fullName evidence="1">Uncharacterized protein</fullName>
    </submittedName>
</protein>
<organism evidence="1">
    <name type="scientific">Arundo donax</name>
    <name type="common">Giant reed</name>
    <name type="synonym">Donax arundinaceus</name>
    <dbReference type="NCBI Taxonomy" id="35708"/>
    <lineage>
        <taxon>Eukaryota</taxon>
        <taxon>Viridiplantae</taxon>
        <taxon>Streptophyta</taxon>
        <taxon>Embryophyta</taxon>
        <taxon>Tracheophyta</taxon>
        <taxon>Spermatophyta</taxon>
        <taxon>Magnoliopsida</taxon>
        <taxon>Liliopsida</taxon>
        <taxon>Poales</taxon>
        <taxon>Poaceae</taxon>
        <taxon>PACMAD clade</taxon>
        <taxon>Arundinoideae</taxon>
        <taxon>Arundineae</taxon>
        <taxon>Arundo</taxon>
    </lineage>
</organism>
<evidence type="ECO:0000313" key="1">
    <source>
        <dbReference type="EMBL" id="JAD24896.1"/>
    </source>
</evidence>
<dbReference type="AlphaFoldDB" id="A0A0A8YGH4"/>
<accession>A0A0A8YGH4</accession>
<reference evidence="1" key="2">
    <citation type="journal article" date="2015" name="Data Brief">
        <title>Shoot transcriptome of the giant reed, Arundo donax.</title>
        <authorList>
            <person name="Barrero R.A."/>
            <person name="Guerrero F.D."/>
            <person name="Moolhuijzen P."/>
            <person name="Goolsby J.A."/>
            <person name="Tidwell J."/>
            <person name="Bellgard S.E."/>
            <person name="Bellgard M.I."/>
        </authorList>
    </citation>
    <scope>NUCLEOTIDE SEQUENCE</scope>
    <source>
        <tissue evidence="1">Shoot tissue taken approximately 20 cm above the soil surface</tissue>
    </source>
</reference>
<sequence>MRGCFLQLCWDLDLERVPNSSSELSRQDPVVCLFFPGGPLIYGFLWMFRSCWTLFDVTLYLDLNNSTWLLPSAGYGSKK</sequence>
<proteinExistence type="predicted"/>
<name>A0A0A8YGH4_ARUDO</name>